<dbReference type="SUPFAM" id="SSF48498">
    <property type="entry name" value="Tetracyclin repressor-like, C-terminal domain"/>
    <property type="match status" value="1"/>
</dbReference>
<dbReference type="AlphaFoldDB" id="A0A0N7FUQ0"/>
<evidence type="ECO:0000256" key="4">
    <source>
        <dbReference type="PROSITE-ProRule" id="PRU00335"/>
    </source>
</evidence>
<dbReference type="EMBL" id="CP011853">
    <property type="protein sequence ID" value="ALG84975.1"/>
    <property type="molecule type" value="Genomic_DNA"/>
</dbReference>
<dbReference type="InterPro" id="IPR050109">
    <property type="entry name" value="HTH-type_TetR-like_transc_reg"/>
</dbReference>
<dbReference type="Gene3D" id="1.10.10.60">
    <property type="entry name" value="Homeodomain-like"/>
    <property type="match status" value="1"/>
</dbReference>
<keyword evidence="1" id="KW-0805">Transcription regulation</keyword>
<dbReference type="Proteomes" id="UP000063789">
    <property type="component" value="Chromosome"/>
</dbReference>
<dbReference type="GO" id="GO:0003700">
    <property type="term" value="F:DNA-binding transcription factor activity"/>
    <property type="evidence" value="ECO:0007669"/>
    <property type="project" value="TreeGrafter"/>
</dbReference>
<dbReference type="PANTHER" id="PTHR30055">
    <property type="entry name" value="HTH-TYPE TRANSCRIPTIONAL REGULATOR RUTR"/>
    <property type="match status" value="1"/>
</dbReference>
<sequence>MARPATAARVFAAVLRLAERGGPNALTMEGIAAEACVGKQTLYRTWPSIHALLFDALATESVVSEPVGSDPELFEALKATSAELAAEPRVSLLRMLAAEVQSDEVVARQFHSALLQPQQQQFARVVAADGFDNPERATELLLAPLLFRWFLRLPPLTDGELADHIETVRRLHRPG</sequence>
<dbReference type="Pfam" id="PF16859">
    <property type="entry name" value="TetR_C_11"/>
    <property type="match status" value="1"/>
</dbReference>
<dbReference type="PATRIC" id="fig|1136941.3.peg.2306"/>
<keyword evidence="7" id="KW-1185">Reference proteome</keyword>
<evidence type="ECO:0000256" key="1">
    <source>
        <dbReference type="ARBA" id="ARBA00023015"/>
    </source>
</evidence>
<accession>A0A0N7FUQ0</accession>
<dbReference type="PROSITE" id="PS50977">
    <property type="entry name" value="HTH_TETR_2"/>
    <property type="match status" value="1"/>
</dbReference>
<evidence type="ECO:0000313" key="7">
    <source>
        <dbReference type="Proteomes" id="UP000063789"/>
    </source>
</evidence>
<dbReference type="InterPro" id="IPR011075">
    <property type="entry name" value="TetR_C"/>
</dbReference>
<dbReference type="PANTHER" id="PTHR30055:SF234">
    <property type="entry name" value="HTH-TYPE TRANSCRIPTIONAL REGULATOR BETI"/>
    <property type="match status" value="1"/>
</dbReference>
<feature type="domain" description="HTH tetR-type" evidence="5">
    <location>
        <begin position="4"/>
        <end position="64"/>
    </location>
</feature>
<protein>
    <submittedName>
        <fullName evidence="6">TetR family transcriptional regulator</fullName>
    </submittedName>
</protein>
<dbReference type="KEGG" id="goq:ACH46_11305"/>
<keyword evidence="3" id="KW-0804">Transcription</keyword>
<dbReference type="Gene3D" id="1.10.357.10">
    <property type="entry name" value="Tetracycline Repressor, domain 2"/>
    <property type="match status" value="1"/>
</dbReference>
<feature type="DNA-binding region" description="H-T-H motif" evidence="4">
    <location>
        <begin position="27"/>
        <end position="46"/>
    </location>
</feature>
<evidence type="ECO:0000256" key="2">
    <source>
        <dbReference type="ARBA" id="ARBA00023125"/>
    </source>
</evidence>
<dbReference type="SUPFAM" id="SSF46689">
    <property type="entry name" value="Homeodomain-like"/>
    <property type="match status" value="1"/>
</dbReference>
<organism evidence="6 7">
    <name type="scientific">Gordonia phthalatica</name>
    <dbReference type="NCBI Taxonomy" id="1136941"/>
    <lineage>
        <taxon>Bacteria</taxon>
        <taxon>Bacillati</taxon>
        <taxon>Actinomycetota</taxon>
        <taxon>Actinomycetes</taxon>
        <taxon>Mycobacteriales</taxon>
        <taxon>Gordoniaceae</taxon>
        <taxon>Gordonia</taxon>
    </lineage>
</organism>
<reference evidence="7" key="1">
    <citation type="submission" date="2015-06" db="EMBL/GenBank/DDBJ databases">
        <title>Complete genome sequence and metabolic analysis of phthalate degradation pathway in Gordonia sp. QH-11.</title>
        <authorList>
            <person name="Jin D."/>
            <person name="Kong X."/>
            <person name="Bai Z."/>
        </authorList>
    </citation>
    <scope>NUCLEOTIDE SEQUENCE [LARGE SCALE GENOMIC DNA]</scope>
    <source>
        <strain evidence="7">QH-11</strain>
    </source>
</reference>
<gene>
    <name evidence="6" type="ORF">ACH46_11305</name>
</gene>
<reference evidence="6 7" key="2">
    <citation type="journal article" date="2017" name="Int. J. Syst. Evol. Microbiol.">
        <title>Gordonia phthalatica sp. nov., a di-n-butyl phthalate-degrading bacterium isolated from activated sludge.</title>
        <authorList>
            <person name="Jin D."/>
            <person name="Kong X."/>
            <person name="Jia M."/>
            <person name="Yu X."/>
            <person name="Wang X."/>
            <person name="Zhuang X."/>
            <person name="Deng Y."/>
            <person name="Bai Z."/>
        </authorList>
    </citation>
    <scope>NUCLEOTIDE SEQUENCE [LARGE SCALE GENOMIC DNA]</scope>
    <source>
        <strain evidence="6 7">QH-11</strain>
    </source>
</reference>
<dbReference type="InterPro" id="IPR036271">
    <property type="entry name" value="Tet_transcr_reg_TetR-rel_C_sf"/>
</dbReference>
<proteinExistence type="predicted"/>
<evidence type="ECO:0000313" key="6">
    <source>
        <dbReference type="EMBL" id="ALG84975.1"/>
    </source>
</evidence>
<dbReference type="InterPro" id="IPR001647">
    <property type="entry name" value="HTH_TetR"/>
</dbReference>
<name>A0A0N7FUQ0_9ACTN</name>
<keyword evidence="2 4" id="KW-0238">DNA-binding</keyword>
<dbReference type="OrthoDB" id="9796019at2"/>
<dbReference type="InterPro" id="IPR009057">
    <property type="entry name" value="Homeodomain-like_sf"/>
</dbReference>
<dbReference type="RefSeq" id="WP_062392979.1">
    <property type="nucleotide sequence ID" value="NZ_CP011853.1"/>
</dbReference>
<dbReference type="Pfam" id="PF00440">
    <property type="entry name" value="TetR_N"/>
    <property type="match status" value="1"/>
</dbReference>
<evidence type="ECO:0000256" key="3">
    <source>
        <dbReference type="ARBA" id="ARBA00023163"/>
    </source>
</evidence>
<dbReference type="GO" id="GO:0000976">
    <property type="term" value="F:transcription cis-regulatory region binding"/>
    <property type="evidence" value="ECO:0007669"/>
    <property type="project" value="TreeGrafter"/>
</dbReference>
<evidence type="ECO:0000259" key="5">
    <source>
        <dbReference type="PROSITE" id="PS50977"/>
    </source>
</evidence>